<evidence type="ECO:0000313" key="19">
    <source>
        <dbReference type="EMBL" id="MXQ81411.1"/>
    </source>
</evidence>
<dbReference type="GO" id="GO:0030496">
    <property type="term" value="C:midbody"/>
    <property type="evidence" value="ECO:0007669"/>
    <property type="project" value="UniProtKB-SubCell"/>
</dbReference>
<keyword evidence="9 16" id="KW-0802">TPR repeat</keyword>
<feature type="repeat" description="TPR" evidence="16">
    <location>
        <begin position="776"/>
        <end position="809"/>
    </location>
</feature>
<feature type="repeat" description="TPR" evidence="16">
    <location>
        <begin position="536"/>
        <end position="569"/>
    </location>
</feature>
<evidence type="ECO:0000256" key="11">
    <source>
        <dbReference type="ARBA" id="ARBA00023212"/>
    </source>
</evidence>
<evidence type="ECO:0000256" key="4">
    <source>
        <dbReference type="ARBA" id="ARBA00022490"/>
    </source>
</evidence>
<dbReference type="EMBL" id="VBQZ03000007">
    <property type="protein sequence ID" value="MXQ81411.1"/>
    <property type="molecule type" value="Genomic_DNA"/>
</dbReference>
<evidence type="ECO:0000256" key="5">
    <source>
        <dbReference type="ARBA" id="ARBA00022553"/>
    </source>
</evidence>
<reference evidence="19" key="1">
    <citation type="submission" date="2019-10" db="EMBL/GenBank/DDBJ databases">
        <title>The sequence and de novo assembly of the wild yak genome.</title>
        <authorList>
            <person name="Liu Y."/>
        </authorList>
    </citation>
    <scope>NUCLEOTIDE SEQUENCE [LARGE SCALE GENOMIC DNA]</scope>
    <source>
        <strain evidence="19">WY2019</strain>
    </source>
</reference>
<evidence type="ECO:0000256" key="1">
    <source>
        <dbReference type="ARBA" id="ARBA00004214"/>
    </source>
</evidence>
<dbReference type="Proteomes" id="UP000322234">
    <property type="component" value="Unassembled WGS sequence"/>
</dbReference>
<dbReference type="FunFam" id="1.25.40.10:FF:000286">
    <property type="entry name" value="Tetratricopeptide repeat domain 28"/>
    <property type="match status" value="1"/>
</dbReference>
<comment type="subunit">
    <text evidence="14">Interacts with AURKB.</text>
</comment>
<dbReference type="PANTHER" id="PTHR10098:SF108">
    <property type="entry name" value="TETRATRICOPEPTIDE REPEAT PROTEIN 28"/>
    <property type="match status" value="1"/>
</dbReference>
<feature type="repeat" description="TPR" evidence="16">
    <location>
        <begin position="696"/>
        <end position="729"/>
    </location>
</feature>
<dbReference type="PROSITE" id="PS50293">
    <property type="entry name" value="TPR_REGION"/>
    <property type="match status" value="1"/>
</dbReference>
<feature type="repeat" description="TPR" evidence="16">
    <location>
        <begin position="1139"/>
        <end position="1172"/>
    </location>
</feature>
<comment type="subcellular location">
    <subcellularLocation>
        <location evidence="2">Cytoplasm</location>
        <location evidence="2">Cytoskeleton</location>
        <location evidence="2">Microtubule organizing center</location>
        <location evidence="2">Centrosome</location>
    </subcellularLocation>
    <subcellularLocation>
        <location evidence="3">Cytoplasm</location>
        <location evidence="3">Cytoskeleton</location>
        <location evidence="3">Spindle pole</location>
    </subcellularLocation>
    <subcellularLocation>
        <location evidence="1">Midbody</location>
    </subcellularLocation>
</comment>
<feature type="region of interest" description="Disordered" evidence="18">
    <location>
        <begin position="1"/>
        <end position="46"/>
    </location>
</feature>
<comment type="caution">
    <text evidence="19">The sequence shown here is derived from an EMBL/GenBank/DDBJ whole genome shotgun (WGS) entry which is preliminary data.</text>
</comment>
<keyword evidence="10" id="KW-0007">Acetylation</keyword>
<evidence type="ECO:0000256" key="2">
    <source>
        <dbReference type="ARBA" id="ARBA00004300"/>
    </source>
</evidence>
<feature type="repeat" description="TPR" evidence="16">
    <location>
        <begin position="1179"/>
        <end position="1212"/>
    </location>
</feature>
<dbReference type="FunFam" id="1.25.40.10:FF:000096">
    <property type="entry name" value="Tetratricopeptide repeat domain 28"/>
    <property type="match status" value="1"/>
</dbReference>
<gene>
    <name evidence="19" type="ORF">E5288_WYG005883</name>
</gene>
<dbReference type="Gene3D" id="1.25.40.10">
    <property type="entry name" value="Tetratricopeptide repeat domain"/>
    <property type="match status" value="7"/>
</dbReference>
<evidence type="ECO:0000313" key="20">
    <source>
        <dbReference type="Proteomes" id="UP000322234"/>
    </source>
</evidence>
<feature type="repeat" description="TPR" evidence="16">
    <location>
        <begin position="1259"/>
        <end position="1292"/>
    </location>
</feature>
<dbReference type="InterPro" id="IPR011990">
    <property type="entry name" value="TPR-like_helical_dom_sf"/>
</dbReference>
<feature type="compositionally biased region" description="Pro residues" evidence="18">
    <location>
        <begin position="1"/>
        <end position="14"/>
    </location>
</feature>
<evidence type="ECO:0000256" key="12">
    <source>
        <dbReference type="ARBA" id="ARBA00023306"/>
    </source>
</evidence>
<feature type="repeat" description="TPR" evidence="16">
    <location>
        <begin position="496"/>
        <end position="529"/>
    </location>
</feature>
<keyword evidence="12" id="KW-0131">Cell cycle</keyword>
<keyword evidence="17" id="KW-0175">Coiled coil</keyword>
<evidence type="ECO:0000256" key="9">
    <source>
        <dbReference type="ARBA" id="ARBA00022803"/>
    </source>
</evidence>
<dbReference type="Pfam" id="PF13176">
    <property type="entry name" value="TPR_7"/>
    <property type="match status" value="3"/>
</dbReference>
<evidence type="ECO:0000256" key="15">
    <source>
        <dbReference type="ARBA" id="ARBA00073957"/>
    </source>
</evidence>
<feature type="repeat" description="TPR" evidence="16">
    <location>
        <begin position="816"/>
        <end position="849"/>
    </location>
</feature>
<keyword evidence="6" id="KW-0132">Cell division</keyword>
<evidence type="ECO:0000256" key="6">
    <source>
        <dbReference type="ARBA" id="ARBA00022618"/>
    </source>
</evidence>
<feature type="repeat" description="TPR" evidence="16">
    <location>
        <begin position="1059"/>
        <end position="1092"/>
    </location>
</feature>
<evidence type="ECO:0000256" key="10">
    <source>
        <dbReference type="ARBA" id="ARBA00022990"/>
    </source>
</evidence>
<keyword evidence="8" id="KW-0498">Mitosis</keyword>
<dbReference type="GO" id="GO:0005813">
    <property type="term" value="C:centrosome"/>
    <property type="evidence" value="ECO:0007669"/>
    <property type="project" value="UniProtKB-SubCell"/>
</dbReference>
<name>A0A6B0QXJ4_9CETA</name>
<dbReference type="InterPro" id="IPR019734">
    <property type="entry name" value="TPR_rpt"/>
</dbReference>
<accession>A0A6B0QXJ4</accession>
<dbReference type="PANTHER" id="PTHR10098">
    <property type="entry name" value="RAPSYN-RELATED"/>
    <property type="match status" value="1"/>
</dbReference>
<evidence type="ECO:0000256" key="16">
    <source>
        <dbReference type="PROSITE-ProRule" id="PRU00339"/>
    </source>
</evidence>
<evidence type="ECO:0000256" key="8">
    <source>
        <dbReference type="ARBA" id="ARBA00022776"/>
    </source>
</evidence>
<dbReference type="GO" id="GO:0000922">
    <property type="term" value="C:spindle pole"/>
    <property type="evidence" value="ECO:0007669"/>
    <property type="project" value="UniProtKB-SubCell"/>
</dbReference>
<proteinExistence type="predicted"/>
<evidence type="ECO:0000256" key="7">
    <source>
        <dbReference type="ARBA" id="ARBA00022737"/>
    </source>
</evidence>
<dbReference type="Pfam" id="PF13424">
    <property type="entry name" value="TPR_12"/>
    <property type="match status" value="9"/>
</dbReference>
<dbReference type="SUPFAM" id="SSF48452">
    <property type="entry name" value="TPR-like"/>
    <property type="match status" value="6"/>
</dbReference>
<evidence type="ECO:0000256" key="14">
    <source>
        <dbReference type="ARBA" id="ARBA00063562"/>
    </source>
</evidence>
<sequence length="1635" mass="181903">MEQSPPPAPEPTPGSTPARSRRRREPESPPAPAPIPLFGAKTIGRRSPDGPVLSKAEFVEKVRQSNQACHDGDFHTAIVLYNEALAVDPQNCILYSNRSAAYMKIQQYDKALDDAIKARLLNPKWPKERLDLANVVVNDVIECIPYVLRVSECYSYCRAQAYLVLAYLAVSQLLKFELEKQWVGLNNKLELILTQNSHCVLGLEFKNLIFELVVLKLLWFSRNFNEPYKCFTIYSGHETNNLEELGYFGTSVSSITAYFRQGVALQYLGRHADALAAFASGLAQDPKSLQLLVGMVEAAMKSPMRDSLEPTYQQLQKMKLDKSPFVVVSVVGQELLTAGHHGASVVVLEAALKIGTCSLKLRGSVFSALSSAYWSLGNTEKSTGYMQQDLDVAKTLGDQTGECRAHGNLGSAFFSKGNYREALTNHRHQLVLAMKLKDREHIHYYDSQAFMFSSRSALFLMIMEGIGLSDRIITSPFTVHYEQEFKSLLQAVAAASSALSSLGHVYTAIGDYPNALASHKQCVLLAKQSKDELSEARELGNMGAVYIAMGDFENAVQCHEQHLKIAKDLGNKREEARAYSNLGSAYHYRRNFDKAMSYHNYVLELAQELMEKAIEMRAYAGLGHAARCMQDLERAKQYHEQQLGIAEDLKDRAAEGRASSNLGIIHQMKGDYDTALKLHKTHLCIAQELSDYAAQGRAYGNMGNAYNALGMYDQAVKYHRQELQISMEVNDRASQASTHGNLAVAYQALGAHDRALQHYQNHLNIARELRDIQSEARALSNLGNFHCSRGEYVQAAPYYEQYLRLAPDLQDMEGEGKVCHNLGYAHYCLGNYQEAVKYYEQDLALAKDLHDKLSQAKAYCNLGLAFKALLNFSKAEECQKYLLSLAQSLNNSQAKFRALGNLGDIFICKKDINGAIKFYEQQLGLAHHVKDRRLEASAYAALGTAYRMIQKHDKALGYHTQELEVYQELSDLPGECRAHGHLAAVYMALGKYTMAFKCYEEQLDLGQKLKDPSLEAQVYGNMGITKMNMNVMEEAIGYFEQQLAMLQQLSGNESVLDRGRAYGNLGDCYEALGDYEEAIKYYEQYLSVAQSLNRMQDQAKAYRGLGNGHRAMGSLQQALVCFEKRLVVAHELGEAFNKAQAYGELGSLHSQLGNYEQAISCLERQLNIAREMKDRALESDAACGLGGVYQQMGEYDTALQYHQLDLQIAEETNNPTCQGRAYGNLGLTYESLGTFERAVVYQEQHLSIAAQMNDLVAKTVSYSSLGRTHHALQNYSQAVMYLQEGLRLAEQLGRREDEAKIRHGLGLSLWASGNLEEAQHQLYRASALFETIRHEAQLSTDYKLSLFDLQTSSYQALQRVLVSLGHHDEALAVAERGRTRAFADLLVERQTGQQDSDPYSPVTIDQILEMVNGQRGLVLYYSLAAGYLYSWLLAPGAGILKFHEHYLGDSTVGSPSDPQTGGSAALPTAASSALEQHVASVREALGVESYCSRACASSETESEAGDIMDQQFEEMNNRLNSVTDPTGFLRMVRRNNLFNRSCQSMTSLVGNTASPIKDGTSSLPRRQSSFARPPLRALYDLLVAPMEGPDSSASQTPQGSQWSVVCGSESTVERAESGPLHFWLDTVLVAFSRHC</sequence>
<dbReference type="FunFam" id="1.25.40.10:FF:001762">
    <property type="entry name" value="Tetratricopeptide repeat domain 28"/>
    <property type="match status" value="1"/>
</dbReference>
<dbReference type="FunFam" id="1.25.40.10:FF:000056">
    <property type="entry name" value="Tetratricopeptide repeat domain 28"/>
    <property type="match status" value="1"/>
</dbReference>
<evidence type="ECO:0000256" key="18">
    <source>
        <dbReference type="SAM" id="MobiDB-lite"/>
    </source>
</evidence>
<dbReference type="GO" id="GO:0051301">
    <property type="term" value="P:cell division"/>
    <property type="evidence" value="ECO:0007669"/>
    <property type="project" value="UniProtKB-KW"/>
</dbReference>
<evidence type="ECO:0000256" key="13">
    <source>
        <dbReference type="ARBA" id="ARBA00057010"/>
    </source>
</evidence>
<feature type="coiled-coil region" evidence="17">
    <location>
        <begin position="1152"/>
        <end position="1179"/>
    </location>
</feature>
<evidence type="ECO:0000256" key="3">
    <source>
        <dbReference type="ARBA" id="ARBA00004647"/>
    </source>
</evidence>
<keyword evidence="20" id="KW-1185">Reference proteome</keyword>
<keyword evidence="11" id="KW-0206">Cytoskeleton</keyword>
<keyword evidence="7" id="KW-0677">Repeat</keyword>
<dbReference type="FunFam" id="1.25.40.10:FF:000040">
    <property type="entry name" value="Tetratricopeptide repeat domain 28"/>
    <property type="match status" value="1"/>
</dbReference>
<organism evidence="19 20">
    <name type="scientific">Bos mutus</name>
    <name type="common">wild yak</name>
    <dbReference type="NCBI Taxonomy" id="72004"/>
    <lineage>
        <taxon>Eukaryota</taxon>
        <taxon>Metazoa</taxon>
        <taxon>Chordata</taxon>
        <taxon>Craniata</taxon>
        <taxon>Vertebrata</taxon>
        <taxon>Euteleostomi</taxon>
        <taxon>Mammalia</taxon>
        <taxon>Eutheria</taxon>
        <taxon>Laurasiatheria</taxon>
        <taxon>Artiodactyla</taxon>
        <taxon>Ruminantia</taxon>
        <taxon>Pecora</taxon>
        <taxon>Bovidae</taxon>
        <taxon>Bovinae</taxon>
        <taxon>Bos</taxon>
    </lineage>
</organism>
<feature type="repeat" description="TPR" evidence="16">
    <location>
        <begin position="255"/>
        <end position="288"/>
    </location>
</feature>
<evidence type="ECO:0000256" key="17">
    <source>
        <dbReference type="SAM" id="Coils"/>
    </source>
</evidence>
<comment type="function">
    <text evidence="13">During mitosis, may be involved in the condensation of spindle midzone microtubules, leading to the formation of midbody.</text>
</comment>
<dbReference type="PROSITE" id="PS50005">
    <property type="entry name" value="TPR"/>
    <property type="match status" value="11"/>
</dbReference>
<keyword evidence="5" id="KW-0597">Phosphoprotein</keyword>
<protein>
    <recommendedName>
        <fullName evidence="15">Tetratricopeptide repeat protein 28</fullName>
    </recommendedName>
</protein>
<dbReference type="SMART" id="SM00028">
    <property type="entry name" value="TPR"/>
    <property type="match status" value="25"/>
</dbReference>
<feature type="repeat" description="TPR" evidence="16">
    <location>
        <begin position="576"/>
        <end position="609"/>
    </location>
</feature>
<keyword evidence="4" id="KW-0963">Cytoplasm</keyword>